<protein>
    <submittedName>
        <fullName evidence="1">Uncharacterized protein</fullName>
    </submittedName>
</protein>
<evidence type="ECO:0000313" key="1">
    <source>
        <dbReference type="EMBL" id="CAE7708724.1"/>
    </source>
</evidence>
<proteinExistence type="predicted"/>
<dbReference type="AlphaFoldDB" id="A0A812X0Q6"/>
<accession>A0A812X0Q6</accession>
<comment type="caution">
    <text evidence="1">The sequence shown here is derived from an EMBL/GenBank/DDBJ whole genome shotgun (WGS) entry which is preliminary data.</text>
</comment>
<evidence type="ECO:0000313" key="2">
    <source>
        <dbReference type="Proteomes" id="UP000649617"/>
    </source>
</evidence>
<gene>
    <name evidence="1" type="ORF">SPIL2461_LOCUS20054</name>
</gene>
<keyword evidence="2" id="KW-1185">Reference proteome</keyword>
<dbReference type="Proteomes" id="UP000649617">
    <property type="component" value="Unassembled WGS sequence"/>
</dbReference>
<sequence length="69" mass="7368">MLAAQQQLAAEDAAAQSADFLAKQPDAEVAVQKELHRARAWAAQAQGLRDAYAQHAQETAAQLRPSGKV</sequence>
<dbReference type="EMBL" id="CAJNIZ010045038">
    <property type="protein sequence ID" value="CAE7708724.1"/>
    <property type="molecule type" value="Genomic_DNA"/>
</dbReference>
<organism evidence="1 2">
    <name type="scientific">Symbiodinium pilosum</name>
    <name type="common">Dinoflagellate</name>
    <dbReference type="NCBI Taxonomy" id="2952"/>
    <lineage>
        <taxon>Eukaryota</taxon>
        <taxon>Sar</taxon>
        <taxon>Alveolata</taxon>
        <taxon>Dinophyceae</taxon>
        <taxon>Suessiales</taxon>
        <taxon>Symbiodiniaceae</taxon>
        <taxon>Symbiodinium</taxon>
    </lineage>
</organism>
<reference evidence="1" key="1">
    <citation type="submission" date="2021-02" db="EMBL/GenBank/DDBJ databases">
        <authorList>
            <person name="Dougan E. K."/>
            <person name="Rhodes N."/>
            <person name="Thang M."/>
            <person name="Chan C."/>
        </authorList>
    </citation>
    <scope>NUCLEOTIDE SEQUENCE</scope>
</reference>
<dbReference type="OrthoDB" id="10442472at2759"/>
<name>A0A812X0Q6_SYMPI</name>